<dbReference type="FunFam" id="2.40.330.10:FF:000001">
    <property type="entry name" value="Auxin response factor"/>
    <property type="match status" value="1"/>
</dbReference>
<keyword evidence="6 10" id="KW-0804">Transcription</keyword>
<dbReference type="SUPFAM" id="SSF54277">
    <property type="entry name" value="CAD &amp; PB1 domains"/>
    <property type="match status" value="1"/>
</dbReference>
<dbReference type="FunFam" id="2.30.30.1040:FF:000001">
    <property type="entry name" value="Auxin response factor"/>
    <property type="match status" value="1"/>
</dbReference>
<comment type="similarity">
    <text evidence="2 10">Belongs to the ARF family.</text>
</comment>
<dbReference type="CDD" id="cd10017">
    <property type="entry name" value="B3_DNA"/>
    <property type="match status" value="1"/>
</dbReference>
<sequence>MEFDLNHAVSEVEKNNACVNGGECEGGSCDYGCLRTSISSPPSSNAASHSSSPCSESAPPSIYVELWHACAGPLTSLPKKGNVVVYFPQGHMEQAASASPFPPMDMPTFDLPPQIFCRVIDVWLLANKENDEVYTQLSLFPLSELAGVKLDGKESEPVLADEDGNGIMPAKSTSHMFCKTLTASDTSTHGGFSVPRRAAEDCFPPLDYKEQRPSQELIAKDLHGVEWKFRHIYRGQPRRHLLTTGWSIFVSQKNLVSGDAVLFLRGEAGELRLGIRRAARPRNGLPDSIIKNQSSYPNVLSPVANAISSNGTFHVFYSPRASHADFIIPYEKYVKCTTSQIPVGTRFRMRFDFDDSPERRFSGVVTGVGDIDPYRWLHSKWRCLMVRWDEDIMSNHQERVSPWDIDFSGNYAPLSIQSSPRMKKLRSSLQVTPHGSPIAGGGSVLDFEESVRSSKVLQGQENVGLVSPFYRGDRVNRQLEFGMQPTTPNPVPNRMEKIHYGEFVRNHVPANFTGFLESNWFPKVLQGQEICSFKSLAGRTSSDIGAWSKPQLGYNVHNTHQRPTPSFYPLASEGARSMPIPHKSIHTVGQIPLMLSNFSNFQTGNHVLSPTSILNGTKADVGRMPHLTNEPRAMERTSAPAASLMHLNSVNTENSLKEKVPTCKIFGFSLTEDPAAINLQGPSKRSCTKVHKQGSLVGRAIDLSRLHGYDDLLTELERLFSMEGHLRDPNNGWRILYTDSENDMMVVGDDPWREFIEVATKIHIYTQEEVEKLTVGMNSDDTKSCLEEAPSAADVSKSSSVGQPDSSPTVVRM</sequence>
<name>A0AAD4JMF1_PERFH</name>
<dbReference type="GO" id="GO:0003677">
    <property type="term" value="F:DNA binding"/>
    <property type="evidence" value="ECO:0007669"/>
    <property type="project" value="UniProtKB-KW"/>
</dbReference>
<comment type="function">
    <text evidence="10">Auxin response factors (ARFs) are transcriptional factors that bind specifically to the DNA sequence 5'-TGTCTC-3' found in the auxin-responsive promoter elements (AuxREs).</text>
</comment>
<evidence type="ECO:0000313" key="15">
    <source>
        <dbReference type="Proteomes" id="UP001190926"/>
    </source>
</evidence>
<dbReference type="FunFam" id="3.10.20.90:FF:000047">
    <property type="entry name" value="Auxin response factor"/>
    <property type="match status" value="1"/>
</dbReference>
<dbReference type="GO" id="GO:0009835">
    <property type="term" value="P:fruit ripening"/>
    <property type="evidence" value="ECO:0007669"/>
    <property type="project" value="UniProtKB-KW"/>
</dbReference>
<keyword evidence="8 10" id="KW-0927">Auxin signaling pathway</keyword>
<keyword evidence="9" id="KW-0292">Fruit ripening</keyword>
<dbReference type="AlphaFoldDB" id="A0AAD4JMF1"/>
<feature type="domain" description="TF-B3" evidence="12">
    <location>
        <begin position="177"/>
        <end position="279"/>
    </location>
</feature>
<dbReference type="InterPro" id="IPR053793">
    <property type="entry name" value="PB1-like"/>
</dbReference>
<evidence type="ECO:0000259" key="12">
    <source>
        <dbReference type="PROSITE" id="PS50863"/>
    </source>
</evidence>
<evidence type="ECO:0000256" key="6">
    <source>
        <dbReference type="ARBA" id="ARBA00023163"/>
    </source>
</evidence>
<evidence type="ECO:0000259" key="13">
    <source>
        <dbReference type="PROSITE" id="PS51745"/>
    </source>
</evidence>
<dbReference type="InterPro" id="IPR010525">
    <property type="entry name" value="ARF_dom"/>
</dbReference>
<evidence type="ECO:0000256" key="10">
    <source>
        <dbReference type="RuleBase" id="RU004561"/>
    </source>
</evidence>
<keyword evidence="4 10" id="KW-0805">Transcription regulation</keyword>
<evidence type="ECO:0000256" key="8">
    <source>
        <dbReference type="ARBA" id="ARBA00023294"/>
    </source>
</evidence>
<keyword evidence="15" id="KW-1185">Reference proteome</keyword>
<comment type="subunit">
    <text evidence="10">Homodimers and heterodimers.</text>
</comment>
<dbReference type="PROSITE" id="PS51745">
    <property type="entry name" value="PB1"/>
    <property type="match status" value="1"/>
</dbReference>
<dbReference type="GO" id="GO:0006355">
    <property type="term" value="P:regulation of DNA-templated transcription"/>
    <property type="evidence" value="ECO:0007669"/>
    <property type="project" value="InterPro"/>
</dbReference>
<dbReference type="PROSITE" id="PS50863">
    <property type="entry name" value="B3"/>
    <property type="match status" value="1"/>
</dbReference>
<feature type="region of interest" description="Disordered" evidence="11">
    <location>
        <begin position="780"/>
        <end position="813"/>
    </location>
</feature>
<organism evidence="14 15">
    <name type="scientific">Perilla frutescens var. hirtella</name>
    <name type="common">Perilla citriodora</name>
    <name type="synonym">Perilla setoyensis</name>
    <dbReference type="NCBI Taxonomy" id="608512"/>
    <lineage>
        <taxon>Eukaryota</taxon>
        <taxon>Viridiplantae</taxon>
        <taxon>Streptophyta</taxon>
        <taxon>Embryophyta</taxon>
        <taxon>Tracheophyta</taxon>
        <taxon>Spermatophyta</taxon>
        <taxon>Magnoliopsida</taxon>
        <taxon>eudicotyledons</taxon>
        <taxon>Gunneridae</taxon>
        <taxon>Pentapetalae</taxon>
        <taxon>asterids</taxon>
        <taxon>lamiids</taxon>
        <taxon>Lamiales</taxon>
        <taxon>Lamiaceae</taxon>
        <taxon>Nepetoideae</taxon>
        <taxon>Elsholtzieae</taxon>
        <taxon>Perilla</taxon>
    </lineage>
</organism>
<keyword evidence="5 10" id="KW-0238">DNA-binding</keyword>
<gene>
    <name evidence="14" type="ORF">C2S53_005146</name>
</gene>
<protein>
    <recommendedName>
        <fullName evidence="10">Auxin response factor</fullName>
    </recommendedName>
</protein>
<dbReference type="InterPro" id="IPR003340">
    <property type="entry name" value="B3_DNA-bd"/>
</dbReference>
<dbReference type="SMART" id="SM01019">
    <property type="entry name" value="B3"/>
    <property type="match status" value="1"/>
</dbReference>
<dbReference type="InterPro" id="IPR044835">
    <property type="entry name" value="ARF_plant"/>
</dbReference>
<dbReference type="Gene3D" id="2.40.330.10">
    <property type="entry name" value="DNA-binding pseudobarrel domain"/>
    <property type="match status" value="1"/>
</dbReference>
<evidence type="ECO:0000313" key="14">
    <source>
        <dbReference type="EMBL" id="KAH6836527.1"/>
    </source>
</evidence>
<dbReference type="Pfam" id="PF02362">
    <property type="entry name" value="B3"/>
    <property type="match status" value="1"/>
</dbReference>
<evidence type="ECO:0000256" key="5">
    <source>
        <dbReference type="ARBA" id="ARBA00023125"/>
    </source>
</evidence>
<evidence type="ECO:0000256" key="1">
    <source>
        <dbReference type="ARBA" id="ARBA00004123"/>
    </source>
</evidence>
<keyword evidence="3" id="KW-0217">Developmental protein</keyword>
<keyword evidence="7 10" id="KW-0539">Nucleus</keyword>
<evidence type="ECO:0000256" key="7">
    <source>
        <dbReference type="ARBA" id="ARBA00023242"/>
    </source>
</evidence>
<dbReference type="InterPro" id="IPR015300">
    <property type="entry name" value="DNA-bd_pseudobarrel_sf"/>
</dbReference>
<dbReference type="Proteomes" id="UP001190926">
    <property type="component" value="Unassembled WGS sequence"/>
</dbReference>
<dbReference type="EMBL" id="SDAM02000019">
    <property type="protein sequence ID" value="KAH6836527.1"/>
    <property type="molecule type" value="Genomic_DNA"/>
</dbReference>
<dbReference type="GO" id="GO:0009734">
    <property type="term" value="P:auxin-activated signaling pathway"/>
    <property type="evidence" value="ECO:0007669"/>
    <property type="project" value="UniProtKB-KW"/>
</dbReference>
<dbReference type="Pfam" id="PF06507">
    <property type="entry name" value="ARF_AD"/>
    <property type="match status" value="1"/>
</dbReference>
<dbReference type="SUPFAM" id="SSF101936">
    <property type="entry name" value="DNA-binding pseudobarrel domain"/>
    <property type="match status" value="1"/>
</dbReference>
<feature type="domain" description="PB1" evidence="13">
    <location>
        <begin position="685"/>
        <end position="767"/>
    </location>
</feature>
<comment type="subcellular location">
    <subcellularLocation>
        <location evidence="1 10">Nucleus</location>
    </subcellularLocation>
</comment>
<accession>A0AAD4JMF1</accession>
<evidence type="ECO:0000256" key="4">
    <source>
        <dbReference type="ARBA" id="ARBA00023015"/>
    </source>
</evidence>
<evidence type="ECO:0000256" key="9">
    <source>
        <dbReference type="ARBA" id="ARBA00033478"/>
    </source>
</evidence>
<evidence type="ECO:0000256" key="11">
    <source>
        <dbReference type="SAM" id="MobiDB-lite"/>
    </source>
</evidence>
<dbReference type="PANTHER" id="PTHR31384:SF102">
    <property type="entry name" value="AUXIN RESPONSE FACTOR 4"/>
    <property type="match status" value="1"/>
</dbReference>
<dbReference type="Gene3D" id="3.10.20.90">
    <property type="entry name" value="Phosphatidylinositol 3-kinase Catalytic Subunit, Chain A, domain 1"/>
    <property type="match status" value="1"/>
</dbReference>
<evidence type="ECO:0000256" key="2">
    <source>
        <dbReference type="ARBA" id="ARBA00007853"/>
    </source>
</evidence>
<proteinExistence type="inferred from homology"/>
<dbReference type="GO" id="GO:0005634">
    <property type="term" value="C:nucleus"/>
    <property type="evidence" value="ECO:0007669"/>
    <property type="project" value="UniProtKB-SubCell"/>
</dbReference>
<dbReference type="Gene3D" id="2.30.30.1040">
    <property type="match status" value="1"/>
</dbReference>
<feature type="compositionally biased region" description="Polar residues" evidence="11">
    <location>
        <begin position="796"/>
        <end position="813"/>
    </location>
</feature>
<evidence type="ECO:0000256" key="3">
    <source>
        <dbReference type="ARBA" id="ARBA00022473"/>
    </source>
</evidence>
<comment type="caution">
    <text evidence="14">The sequence shown here is derived from an EMBL/GenBank/DDBJ whole genome shotgun (WGS) entry which is preliminary data.</text>
</comment>
<reference evidence="14 15" key="1">
    <citation type="journal article" date="2021" name="Nat. Commun.">
        <title>Incipient diploidization of the medicinal plant Perilla within 10,000 years.</title>
        <authorList>
            <person name="Zhang Y."/>
            <person name="Shen Q."/>
            <person name="Leng L."/>
            <person name="Zhang D."/>
            <person name="Chen S."/>
            <person name="Shi Y."/>
            <person name="Ning Z."/>
            <person name="Chen S."/>
        </authorList>
    </citation>
    <scope>NUCLEOTIDE SEQUENCE [LARGE SCALE GENOMIC DNA]</scope>
    <source>
        <strain evidence="15">cv. PC099</strain>
    </source>
</reference>
<dbReference type="PANTHER" id="PTHR31384">
    <property type="entry name" value="AUXIN RESPONSE FACTOR 4-RELATED"/>
    <property type="match status" value="1"/>
</dbReference>